<comment type="caution">
    <text evidence="3">The sequence shown here is derived from an EMBL/GenBank/DDBJ whole genome shotgun (WGS) entry which is preliminary data.</text>
</comment>
<evidence type="ECO:0000256" key="2">
    <source>
        <dbReference type="SAM" id="SignalP"/>
    </source>
</evidence>
<dbReference type="Proteomes" id="UP000248659">
    <property type="component" value="Unassembled WGS sequence"/>
</dbReference>
<accession>A0ABX9DKY6</accession>
<evidence type="ECO:0000256" key="1">
    <source>
        <dbReference type="SAM" id="MobiDB-lite"/>
    </source>
</evidence>
<protein>
    <recommendedName>
        <fullName evidence="5">DUF2946 family protein</fullName>
    </recommendedName>
</protein>
<sequence length="123" mass="12519">MKPLLTVLRVLCLALLLPAAMVAQTGHATAGDSGCAAAASMATQDMAPGMHVADAAFGDPGPGHGPSVPCLFCGLHACAWIEAPETFVARPLAMAPANYASALSARPPTARAESLHRPPRHLS</sequence>
<evidence type="ECO:0008006" key="5">
    <source>
        <dbReference type="Google" id="ProtNLM"/>
    </source>
</evidence>
<gene>
    <name evidence="3" type="ORF">BYZ73_08265</name>
</gene>
<evidence type="ECO:0000313" key="3">
    <source>
        <dbReference type="EMBL" id="RAP41932.1"/>
    </source>
</evidence>
<feature type="signal peptide" evidence="2">
    <location>
        <begin position="1"/>
        <end position="23"/>
    </location>
</feature>
<keyword evidence="4" id="KW-1185">Reference proteome</keyword>
<dbReference type="RefSeq" id="WP_112315600.1">
    <property type="nucleotide sequence ID" value="NZ_MUAV01000007.1"/>
</dbReference>
<feature type="region of interest" description="Disordered" evidence="1">
    <location>
        <begin position="103"/>
        <end position="123"/>
    </location>
</feature>
<dbReference type="EMBL" id="MUAV01000007">
    <property type="protein sequence ID" value="RAP41932.1"/>
    <property type="molecule type" value="Genomic_DNA"/>
</dbReference>
<organism evidence="3 4">
    <name type="scientific">Rhodovulum viride</name>
    <dbReference type="NCBI Taxonomy" id="1231134"/>
    <lineage>
        <taxon>Bacteria</taxon>
        <taxon>Pseudomonadati</taxon>
        <taxon>Pseudomonadota</taxon>
        <taxon>Alphaproteobacteria</taxon>
        <taxon>Rhodobacterales</taxon>
        <taxon>Paracoccaceae</taxon>
        <taxon>Rhodovulum</taxon>
    </lineage>
</organism>
<evidence type="ECO:0000313" key="4">
    <source>
        <dbReference type="Proteomes" id="UP000248659"/>
    </source>
</evidence>
<proteinExistence type="predicted"/>
<reference evidence="3 4" key="1">
    <citation type="submission" date="2017-01" db="EMBL/GenBank/DDBJ databases">
        <title>Genome sequence of Rhodovulum viride JA756.</title>
        <authorList>
            <person name="Lakshmi K.V."/>
            <person name="Tushar L.D."/>
            <person name="Sasikala C."/>
            <person name="Venkataramana C."/>
        </authorList>
    </citation>
    <scope>NUCLEOTIDE SEQUENCE [LARGE SCALE GENOMIC DNA]</scope>
    <source>
        <strain evidence="3 4">JA756</strain>
    </source>
</reference>
<keyword evidence="2" id="KW-0732">Signal</keyword>
<feature type="chain" id="PRO_5047152961" description="DUF2946 family protein" evidence="2">
    <location>
        <begin position="24"/>
        <end position="123"/>
    </location>
</feature>
<name>A0ABX9DKY6_9RHOB</name>